<feature type="region of interest" description="Disordered" evidence="1">
    <location>
        <begin position="284"/>
        <end position="307"/>
    </location>
</feature>
<dbReference type="EMBL" id="JAVHNS010000003">
    <property type="protein sequence ID" value="KAK6360594.1"/>
    <property type="molecule type" value="Genomic_DNA"/>
</dbReference>
<dbReference type="Gene3D" id="2.60.40.4370">
    <property type="match status" value="1"/>
</dbReference>
<evidence type="ECO:0000256" key="1">
    <source>
        <dbReference type="SAM" id="MobiDB-lite"/>
    </source>
</evidence>
<name>A0AAV9VFH7_9PEZI</name>
<organism evidence="3 4">
    <name type="scientific">Orbilia blumenaviensis</name>
    <dbReference type="NCBI Taxonomy" id="1796055"/>
    <lineage>
        <taxon>Eukaryota</taxon>
        <taxon>Fungi</taxon>
        <taxon>Dikarya</taxon>
        <taxon>Ascomycota</taxon>
        <taxon>Pezizomycotina</taxon>
        <taxon>Orbiliomycetes</taxon>
        <taxon>Orbiliales</taxon>
        <taxon>Orbiliaceae</taxon>
        <taxon>Orbilia</taxon>
    </lineage>
</organism>
<feature type="region of interest" description="Disordered" evidence="1">
    <location>
        <begin position="1"/>
        <end position="37"/>
    </location>
</feature>
<feature type="compositionally biased region" description="Basic and acidic residues" evidence="1">
    <location>
        <begin position="60"/>
        <end position="77"/>
    </location>
</feature>
<sequence length="307" mass="33792">MSASSSRPADRVTINSRSQPSTQVSTPHAQQEQIFDENEETESFYVLLDISGDDFAAYGKYRDGRKFRPRIGDRYYEDDASGSEAADERRRGGGGGVSDADADEEEEDREEDEPHKTQDDENTDPEQEDDNDNGNDSDSSASATSLNDGLEGKPRELSLQILDLDTRAPLVNYEGKIYTCTWKLSNGTEMIFEPPHTHDISNPDEGGAGGAGGGGEEFSSSGRKIRVNQEAGLFGTTVYRLEGWPGKLKPRGRDRQEVSTKARMFAERLDAVLEHRLKEAGRNGEDVTGVTMKKFSEGQQAPGAWRA</sequence>
<feature type="domain" description="Transcription factor TFIIIC triple barrel" evidence="2">
    <location>
        <begin position="39"/>
        <end position="214"/>
    </location>
</feature>
<dbReference type="Proteomes" id="UP001373714">
    <property type="component" value="Unassembled WGS sequence"/>
</dbReference>
<accession>A0AAV9VFH7</accession>
<feature type="compositionally biased region" description="Low complexity" evidence="1">
    <location>
        <begin position="136"/>
        <end position="148"/>
    </location>
</feature>
<evidence type="ECO:0000259" key="2">
    <source>
        <dbReference type="Pfam" id="PF10419"/>
    </source>
</evidence>
<gene>
    <name evidence="3" type="ORF">TWF730_006732</name>
</gene>
<feature type="compositionally biased region" description="Gly residues" evidence="1">
    <location>
        <begin position="206"/>
        <end position="216"/>
    </location>
</feature>
<keyword evidence="4" id="KW-1185">Reference proteome</keyword>
<dbReference type="AlphaFoldDB" id="A0AAV9VFH7"/>
<comment type="caution">
    <text evidence="3">The sequence shown here is derived from an EMBL/GenBank/DDBJ whole genome shotgun (WGS) entry which is preliminary data.</text>
</comment>
<feature type="compositionally biased region" description="Acidic residues" evidence="1">
    <location>
        <begin position="100"/>
        <end position="111"/>
    </location>
</feature>
<protein>
    <recommendedName>
        <fullName evidence="2">Transcription factor TFIIIC triple barrel domain-containing protein</fullName>
    </recommendedName>
</protein>
<feature type="compositionally biased region" description="Acidic residues" evidence="1">
    <location>
        <begin position="120"/>
        <end position="135"/>
    </location>
</feature>
<feature type="region of interest" description="Disordered" evidence="1">
    <location>
        <begin position="58"/>
        <end position="152"/>
    </location>
</feature>
<proteinExistence type="predicted"/>
<evidence type="ECO:0000313" key="3">
    <source>
        <dbReference type="EMBL" id="KAK6360594.1"/>
    </source>
</evidence>
<dbReference type="InterPro" id="IPR019481">
    <property type="entry name" value="TFIIIC_triple_barrel"/>
</dbReference>
<feature type="region of interest" description="Disordered" evidence="1">
    <location>
        <begin position="198"/>
        <end position="221"/>
    </location>
</feature>
<reference evidence="3 4" key="1">
    <citation type="submission" date="2019-10" db="EMBL/GenBank/DDBJ databases">
        <authorList>
            <person name="Palmer J.M."/>
        </authorList>
    </citation>
    <scope>NUCLEOTIDE SEQUENCE [LARGE SCALE GENOMIC DNA]</scope>
    <source>
        <strain evidence="3 4">TWF730</strain>
    </source>
</reference>
<evidence type="ECO:0000313" key="4">
    <source>
        <dbReference type="Proteomes" id="UP001373714"/>
    </source>
</evidence>
<feature type="compositionally biased region" description="Polar residues" evidence="1">
    <location>
        <begin position="1"/>
        <end position="33"/>
    </location>
</feature>
<dbReference type="Pfam" id="PF10419">
    <property type="entry name" value="TFIIIC_sub6"/>
    <property type="match status" value="1"/>
</dbReference>